<dbReference type="FunFam" id="1.10.238.10:FF:000251">
    <property type="entry name" value="Calmodulin-related protein 97A"/>
    <property type="match status" value="1"/>
</dbReference>
<accession>A0A2Y9G198</accession>
<dbReference type="InterPro" id="IPR011992">
    <property type="entry name" value="EF-hand-dom_pair"/>
</dbReference>
<dbReference type="Pfam" id="PF13499">
    <property type="entry name" value="EF-hand_7"/>
    <property type="match status" value="2"/>
</dbReference>
<dbReference type="RefSeq" id="XP_012411961.1">
    <property type="nucleotide sequence ID" value="XM_012556507.1"/>
</dbReference>
<dbReference type="CDD" id="cd00051">
    <property type="entry name" value="EFh"/>
    <property type="match status" value="2"/>
</dbReference>
<dbReference type="STRING" id="127582.A0A2Y9G198"/>
<evidence type="ECO:0000259" key="5">
    <source>
        <dbReference type="PROSITE" id="PS50222"/>
    </source>
</evidence>
<dbReference type="Gene3D" id="1.10.238.10">
    <property type="entry name" value="EF-hand"/>
    <property type="match status" value="2"/>
</dbReference>
<feature type="domain" description="EF-hand" evidence="5">
    <location>
        <begin position="117"/>
        <end position="149"/>
    </location>
</feature>
<keyword evidence="3" id="KW-0677">Repeat</keyword>
<comment type="similarity">
    <text evidence="1">Belongs to the calmodulin family.</text>
</comment>
<dbReference type="PANTHER" id="PTHR23048">
    <property type="entry name" value="MYOSIN LIGHT CHAIN 1, 3"/>
    <property type="match status" value="1"/>
</dbReference>
<dbReference type="FunFam" id="1.10.238.10:FF:000181">
    <property type="entry name" value="CALML5 isoform 1"/>
    <property type="match status" value="1"/>
</dbReference>
<evidence type="ECO:0000256" key="2">
    <source>
        <dbReference type="ARBA" id="ARBA00022723"/>
    </source>
</evidence>
<dbReference type="InterPro" id="IPR018247">
    <property type="entry name" value="EF_Hand_1_Ca_BS"/>
</dbReference>
<keyword evidence="2" id="KW-0479">Metal-binding</keyword>
<name>A0A2Y9G198_TRIMA</name>
<dbReference type="GeneID" id="101359111"/>
<dbReference type="InterPro" id="IPR002048">
    <property type="entry name" value="EF_hand_dom"/>
</dbReference>
<dbReference type="PANTHER" id="PTHR23048:SF0">
    <property type="entry name" value="CALMODULIN LIKE 3"/>
    <property type="match status" value="1"/>
</dbReference>
<gene>
    <name evidence="7" type="primary">LOC101359111</name>
</gene>
<dbReference type="PROSITE" id="PS00018">
    <property type="entry name" value="EF_HAND_1"/>
    <property type="match status" value="4"/>
</dbReference>
<dbReference type="Proteomes" id="UP000248480">
    <property type="component" value="Unplaced"/>
</dbReference>
<sequence>MAEDLTEEQVEEFKQAFTMFDTNGDGTINVQELGQLMQSLGQNVPEDQLKVLIAMVDTDGDGVIDFQEFLAAIAKRMKGKDTEENTLAVFREFDVDGNGHITVAELKQAMGKLGVKLSEEEVDGMIREADVDQDGKVNYQEFLRMLAEK</sequence>
<dbReference type="OrthoDB" id="26525at2759"/>
<proteinExistence type="inferred from homology"/>
<evidence type="ECO:0000256" key="4">
    <source>
        <dbReference type="ARBA" id="ARBA00022837"/>
    </source>
</evidence>
<evidence type="ECO:0000313" key="6">
    <source>
        <dbReference type="Proteomes" id="UP000248480"/>
    </source>
</evidence>
<dbReference type="GO" id="GO:0016460">
    <property type="term" value="C:myosin II complex"/>
    <property type="evidence" value="ECO:0007669"/>
    <property type="project" value="TreeGrafter"/>
</dbReference>
<evidence type="ECO:0000256" key="1">
    <source>
        <dbReference type="ARBA" id="ARBA00009763"/>
    </source>
</evidence>
<reference evidence="7" key="1">
    <citation type="submission" date="2025-08" db="UniProtKB">
        <authorList>
            <consortium name="RefSeq"/>
        </authorList>
    </citation>
    <scope>IDENTIFICATION</scope>
</reference>
<dbReference type="GO" id="GO:0005509">
    <property type="term" value="F:calcium ion binding"/>
    <property type="evidence" value="ECO:0007669"/>
    <property type="project" value="InterPro"/>
</dbReference>
<feature type="domain" description="EF-hand" evidence="5">
    <location>
        <begin position="81"/>
        <end position="116"/>
    </location>
</feature>
<dbReference type="SUPFAM" id="SSF47473">
    <property type="entry name" value="EF-hand"/>
    <property type="match status" value="1"/>
</dbReference>
<keyword evidence="6" id="KW-1185">Reference proteome</keyword>
<dbReference type="InParanoid" id="A0A2Y9G198"/>
<feature type="domain" description="EF-hand" evidence="5">
    <location>
        <begin position="8"/>
        <end position="43"/>
    </location>
</feature>
<organism evidence="6 7">
    <name type="scientific">Trichechus manatus latirostris</name>
    <name type="common">Florida manatee</name>
    <dbReference type="NCBI Taxonomy" id="127582"/>
    <lineage>
        <taxon>Eukaryota</taxon>
        <taxon>Metazoa</taxon>
        <taxon>Chordata</taxon>
        <taxon>Craniata</taxon>
        <taxon>Vertebrata</taxon>
        <taxon>Euteleostomi</taxon>
        <taxon>Mammalia</taxon>
        <taxon>Eutheria</taxon>
        <taxon>Afrotheria</taxon>
        <taxon>Sirenia</taxon>
        <taxon>Trichechidae</taxon>
        <taxon>Trichechus</taxon>
    </lineage>
</organism>
<dbReference type="SMART" id="SM00054">
    <property type="entry name" value="EFh"/>
    <property type="match status" value="4"/>
</dbReference>
<evidence type="ECO:0000256" key="3">
    <source>
        <dbReference type="ARBA" id="ARBA00022737"/>
    </source>
</evidence>
<dbReference type="InterPro" id="IPR050230">
    <property type="entry name" value="CALM/Myosin/TropC-like"/>
</dbReference>
<dbReference type="PROSITE" id="PS50222">
    <property type="entry name" value="EF_HAND_2"/>
    <property type="match status" value="4"/>
</dbReference>
<protein>
    <submittedName>
        <fullName evidence="7">Calmodulin-like</fullName>
    </submittedName>
</protein>
<feature type="domain" description="EF-hand" evidence="5">
    <location>
        <begin position="44"/>
        <end position="79"/>
    </location>
</feature>
<dbReference type="AlphaFoldDB" id="A0A2Y9G198"/>
<keyword evidence="4" id="KW-0106">Calcium</keyword>
<evidence type="ECO:0000313" key="7">
    <source>
        <dbReference type="RefSeq" id="XP_012411961.1"/>
    </source>
</evidence>
<dbReference type="KEGG" id="tmu:101359111"/>